<dbReference type="Proteomes" id="UP000005666">
    <property type="component" value="Chromosome 5"/>
</dbReference>
<dbReference type="EMBL" id="HE612860">
    <property type="protein sequence ID" value="CCE63258.1"/>
    <property type="molecule type" value="Genomic_DNA"/>
</dbReference>
<organism evidence="2 3">
    <name type="scientific">Tetrapisispora phaffii (strain ATCC 24235 / CBS 4417 / NBRC 1672 / NRRL Y-8282 / UCD 70-5)</name>
    <name type="common">Yeast</name>
    <name type="synonym">Fabospora phaffii</name>
    <dbReference type="NCBI Taxonomy" id="1071381"/>
    <lineage>
        <taxon>Eukaryota</taxon>
        <taxon>Fungi</taxon>
        <taxon>Dikarya</taxon>
        <taxon>Ascomycota</taxon>
        <taxon>Saccharomycotina</taxon>
        <taxon>Saccharomycetes</taxon>
        <taxon>Saccharomycetales</taxon>
        <taxon>Saccharomycetaceae</taxon>
        <taxon>Tetrapisispora</taxon>
    </lineage>
</organism>
<dbReference type="AlphaFoldDB" id="G8BTN0"/>
<dbReference type="OrthoDB" id="671439at2759"/>
<dbReference type="HOGENOM" id="CLU_051989_0_3_1"/>
<keyword evidence="3" id="KW-1185">Reference proteome</keyword>
<proteinExistence type="predicted"/>
<dbReference type="PANTHER" id="PTHR14209">
    <property type="entry name" value="ISOAMYL ACETATE-HYDROLYZING ESTERASE 1"/>
    <property type="match status" value="1"/>
</dbReference>
<dbReference type="OMA" id="VPIDRYK"/>
<feature type="domain" description="SGNH hydrolase-type esterase" evidence="1">
    <location>
        <begin position="10"/>
        <end position="200"/>
    </location>
</feature>
<dbReference type="eggNOG" id="KOG3035">
    <property type="taxonomic scope" value="Eukaryota"/>
</dbReference>
<dbReference type="GeneID" id="11531413"/>
<dbReference type="FunFam" id="3.40.50.1110:FF:000022">
    <property type="entry name" value="Isoamyl acetate-hydrolyzing esterase"/>
    <property type="match status" value="1"/>
</dbReference>
<dbReference type="InterPro" id="IPR045136">
    <property type="entry name" value="Iah1-like"/>
</dbReference>
<dbReference type="Gene3D" id="3.40.50.1110">
    <property type="entry name" value="SGNH hydrolase"/>
    <property type="match status" value="1"/>
</dbReference>
<reference evidence="2 3" key="1">
    <citation type="journal article" date="2011" name="Proc. Natl. Acad. Sci. U.S.A.">
        <title>Evolutionary erosion of yeast sex chromosomes by mating-type switching accidents.</title>
        <authorList>
            <person name="Gordon J.L."/>
            <person name="Armisen D."/>
            <person name="Proux-Wera E."/>
            <person name="Oheigeartaigh S.S."/>
            <person name="Byrne K.P."/>
            <person name="Wolfe K.H."/>
        </authorList>
    </citation>
    <scope>NUCLEOTIDE SEQUENCE [LARGE SCALE GENOMIC DNA]</scope>
    <source>
        <strain evidence="3">ATCC 24235 / CBS 4417 / NBRC 1672 / NRRL Y-8282 / UCD 70-5</strain>
    </source>
</reference>
<dbReference type="InterPro" id="IPR036514">
    <property type="entry name" value="SGNH_hydro_sf"/>
</dbReference>
<dbReference type="InterPro" id="IPR013830">
    <property type="entry name" value="SGNH_hydro"/>
</dbReference>
<dbReference type="CDD" id="cd01838">
    <property type="entry name" value="Isoamyl_acetate_hydrolase_like"/>
    <property type="match status" value="1"/>
</dbReference>
<gene>
    <name evidence="2" type="primary">TPHA0E01650</name>
    <name evidence="2" type="ordered locus">TPHA_0E01650</name>
</gene>
<dbReference type="Pfam" id="PF13472">
    <property type="entry name" value="Lipase_GDSL_2"/>
    <property type="match status" value="1"/>
</dbReference>
<sequence length="242" mass="27116">MSMVYDSFLLFGDSITEFCYNSDMENMQGTQFTLGAALSNVYTRKMSIIQRGFSGYTSRWGVKILPKVLEQDSSIKIAYIFFGSNDASSGGLQHVPLEEYKENTKKMLHMLKKKGIKPILIGPAVHNLEYWNSTKPEEAASGNFRTNKAFKAYSDACSALANEEGIPFVNLNAAFTKAGDDSWKNLLGDGLHFNGAGYKVMFDELMKEISNHYPEYSPANMAYKLPNWREISPSGDSLDKFL</sequence>
<dbReference type="SUPFAM" id="SSF52266">
    <property type="entry name" value="SGNH hydrolase"/>
    <property type="match status" value="1"/>
</dbReference>
<dbReference type="RefSeq" id="XP_003685692.1">
    <property type="nucleotide sequence ID" value="XM_003685644.1"/>
</dbReference>
<dbReference type="GO" id="GO:0006083">
    <property type="term" value="P:acetate metabolic process"/>
    <property type="evidence" value="ECO:0007669"/>
    <property type="project" value="EnsemblFungi"/>
</dbReference>
<accession>G8BTN0</accession>
<evidence type="ECO:0000313" key="3">
    <source>
        <dbReference type="Proteomes" id="UP000005666"/>
    </source>
</evidence>
<dbReference type="GO" id="GO:0016788">
    <property type="term" value="F:hydrolase activity, acting on ester bonds"/>
    <property type="evidence" value="ECO:0007669"/>
    <property type="project" value="EnsemblFungi"/>
</dbReference>
<dbReference type="STRING" id="1071381.G8BTN0"/>
<protein>
    <recommendedName>
        <fullName evidence="1">SGNH hydrolase-type esterase domain-containing protein</fullName>
    </recommendedName>
</protein>
<name>G8BTN0_TETPH</name>
<evidence type="ECO:0000313" key="2">
    <source>
        <dbReference type="EMBL" id="CCE63258.1"/>
    </source>
</evidence>
<evidence type="ECO:0000259" key="1">
    <source>
        <dbReference type="Pfam" id="PF13472"/>
    </source>
</evidence>
<dbReference type="PANTHER" id="PTHR14209:SF19">
    <property type="entry name" value="ISOAMYL ACETATE-HYDROLYZING ESTERASE 1 HOMOLOG"/>
    <property type="match status" value="1"/>
</dbReference>
<dbReference type="KEGG" id="tpf:TPHA_0E01650"/>